<name>X1V839_9ZZZZ</name>
<sequence>MFSSSLANKFGCNVLTAFIIITVFSGIIGMFCWPYGLNTWLIFIGKPATVLWYHGFLIG</sequence>
<feature type="transmembrane region" description="Helical" evidence="1">
    <location>
        <begin position="12"/>
        <end position="31"/>
    </location>
</feature>
<keyword evidence="1" id="KW-1133">Transmembrane helix</keyword>
<dbReference type="AlphaFoldDB" id="X1V839"/>
<gene>
    <name evidence="2" type="ORF">S12H4_54703</name>
</gene>
<keyword evidence="1" id="KW-0812">Transmembrane</keyword>
<organism evidence="2">
    <name type="scientific">marine sediment metagenome</name>
    <dbReference type="NCBI Taxonomy" id="412755"/>
    <lineage>
        <taxon>unclassified sequences</taxon>
        <taxon>metagenomes</taxon>
        <taxon>ecological metagenomes</taxon>
    </lineage>
</organism>
<accession>X1V839</accession>
<comment type="caution">
    <text evidence="2">The sequence shown here is derived from an EMBL/GenBank/DDBJ whole genome shotgun (WGS) entry which is preliminary data.</text>
</comment>
<evidence type="ECO:0000256" key="1">
    <source>
        <dbReference type="SAM" id="Phobius"/>
    </source>
</evidence>
<dbReference type="EMBL" id="BARW01035000">
    <property type="protein sequence ID" value="GAJ12412.1"/>
    <property type="molecule type" value="Genomic_DNA"/>
</dbReference>
<feature type="non-terminal residue" evidence="2">
    <location>
        <position position="59"/>
    </location>
</feature>
<reference evidence="2" key="1">
    <citation type="journal article" date="2014" name="Front. Microbiol.">
        <title>High frequency of phylogenetically diverse reductive dehalogenase-homologous genes in deep subseafloor sedimentary metagenomes.</title>
        <authorList>
            <person name="Kawai M."/>
            <person name="Futagami T."/>
            <person name="Toyoda A."/>
            <person name="Takaki Y."/>
            <person name="Nishi S."/>
            <person name="Hori S."/>
            <person name="Arai W."/>
            <person name="Tsubouchi T."/>
            <person name="Morono Y."/>
            <person name="Uchiyama I."/>
            <person name="Ito T."/>
            <person name="Fujiyama A."/>
            <person name="Inagaki F."/>
            <person name="Takami H."/>
        </authorList>
    </citation>
    <scope>NUCLEOTIDE SEQUENCE</scope>
    <source>
        <strain evidence="2">Expedition CK06-06</strain>
    </source>
</reference>
<proteinExistence type="predicted"/>
<protein>
    <submittedName>
        <fullName evidence="2">Uncharacterized protein</fullName>
    </submittedName>
</protein>
<evidence type="ECO:0000313" key="2">
    <source>
        <dbReference type="EMBL" id="GAJ12412.1"/>
    </source>
</evidence>
<keyword evidence="1" id="KW-0472">Membrane</keyword>